<gene>
    <name evidence="1" type="ORF">BDR25DRAFT_353430</name>
</gene>
<dbReference type="Proteomes" id="UP000799755">
    <property type="component" value="Unassembled WGS sequence"/>
</dbReference>
<proteinExistence type="predicted"/>
<protein>
    <submittedName>
        <fullName evidence="1">Uncharacterized protein</fullName>
    </submittedName>
</protein>
<organism evidence="1 2">
    <name type="scientific">Lindgomyces ingoldianus</name>
    <dbReference type="NCBI Taxonomy" id="673940"/>
    <lineage>
        <taxon>Eukaryota</taxon>
        <taxon>Fungi</taxon>
        <taxon>Dikarya</taxon>
        <taxon>Ascomycota</taxon>
        <taxon>Pezizomycotina</taxon>
        <taxon>Dothideomycetes</taxon>
        <taxon>Pleosporomycetidae</taxon>
        <taxon>Pleosporales</taxon>
        <taxon>Lindgomycetaceae</taxon>
        <taxon>Lindgomyces</taxon>
    </lineage>
</organism>
<reference evidence="1" key="1">
    <citation type="journal article" date="2020" name="Stud. Mycol.">
        <title>101 Dothideomycetes genomes: a test case for predicting lifestyles and emergence of pathogens.</title>
        <authorList>
            <person name="Haridas S."/>
            <person name="Albert R."/>
            <person name="Binder M."/>
            <person name="Bloem J."/>
            <person name="Labutti K."/>
            <person name="Salamov A."/>
            <person name="Andreopoulos B."/>
            <person name="Baker S."/>
            <person name="Barry K."/>
            <person name="Bills G."/>
            <person name="Bluhm B."/>
            <person name="Cannon C."/>
            <person name="Castanera R."/>
            <person name="Culley D."/>
            <person name="Daum C."/>
            <person name="Ezra D."/>
            <person name="Gonzalez J."/>
            <person name="Henrissat B."/>
            <person name="Kuo A."/>
            <person name="Liang C."/>
            <person name="Lipzen A."/>
            <person name="Lutzoni F."/>
            <person name="Magnuson J."/>
            <person name="Mondo S."/>
            <person name="Nolan M."/>
            <person name="Ohm R."/>
            <person name="Pangilinan J."/>
            <person name="Park H.-J."/>
            <person name="Ramirez L."/>
            <person name="Alfaro M."/>
            <person name="Sun H."/>
            <person name="Tritt A."/>
            <person name="Yoshinaga Y."/>
            <person name="Zwiers L.-H."/>
            <person name="Turgeon B."/>
            <person name="Goodwin S."/>
            <person name="Spatafora J."/>
            <person name="Crous P."/>
            <person name="Grigoriev I."/>
        </authorList>
    </citation>
    <scope>NUCLEOTIDE SEQUENCE</scope>
    <source>
        <strain evidence="1">ATCC 200398</strain>
    </source>
</reference>
<keyword evidence="2" id="KW-1185">Reference proteome</keyword>
<comment type="caution">
    <text evidence="1">The sequence shown here is derived from an EMBL/GenBank/DDBJ whole genome shotgun (WGS) entry which is preliminary data.</text>
</comment>
<evidence type="ECO:0000313" key="1">
    <source>
        <dbReference type="EMBL" id="KAF2472404.1"/>
    </source>
</evidence>
<dbReference type="EMBL" id="MU003502">
    <property type="protein sequence ID" value="KAF2472404.1"/>
    <property type="molecule type" value="Genomic_DNA"/>
</dbReference>
<name>A0ACB6QZD6_9PLEO</name>
<sequence length="360" mass="41002">MENPTTISLDDVRLGFYDSKDCYGTSTNDKEHNFSTLQITFNQEIDTSPSFTSSNAASAITAKGYQALRMNILVLVTSIRTFSDWTTFFVLVSLILLRRGYKGASPVNGTELFLKTMTGCKYGNYSLIMELIVKFHNEQLLLSPKCLKYTCRLTRLMLQCRRPSNLLRPILNNSEALINSLTQNYYIKLPQNNNPTFNRLNRHSSHRTTGSLYIRNLASTNYLLQFWGLYPALEMPPQFEPTLEVWPKYISQAPSTIFSHFHLYNPGIKCPIITSLVPNPAYDDTKIRRFIPWVPVIFIGVVFGVILGIDSEDITLGIMPPNHRFTRLIVVLPSPNHCKFIEETDVFILSAHKMLDGKPS</sequence>
<accession>A0ACB6QZD6</accession>
<evidence type="ECO:0000313" key="2">
    <source>
        <dbReference type="Proteomes" id="UP000799755"/>
    </source>
</evidence>